<dbReference type="AlphaFoldDB" id="A0A4S8K477"/>
<gene>
    <name evidence="2" type="ORF">C4D60_Mb08t16490</name>
</gene>
<dbReference type="InterPro" id="IPR028015">
    <property type="entry name" value="CCDC84-like"/>
</dbReference>
<dbReference type="STRING" id="52838.A0A4S8K477"/>
<organism evidence="2 3">
    <name type="scientific">Musa balbisiana</name>
    <name type="common">Banana</name>
    <dbReference type="NCBI Taxonomy" id="52838"/>
    <lineage>
        <taxon>Eukaryota</taxon>
        <taxon>Viridiplantae</taxon>
        <taxon>Streptophyta</taxon>
        <taxon>Embryophyta</taxon>
        <taxon>Tracheophyta</taxon>
        <taxon>Spermatophyta</taxon>
        <taxon>Magnoliopsida</taxon>
        <taxon>Liliopsida</taxon>
        <taxon>Zingiberales</taxon>
        <taxon>Musaceae</taxon>
        <taxon>Musa</taxon>
    </lineage>
</organism>
<keyword evidence="3" id="KW-1185">Reference proteome</keyword>
<comment type="caution">
    <text evidence="2">The sequence shown here is derived from an EMBL/GenBank/DDBJ whole genome shotgun (WGS) entry which is preliminary data.</text>
</comment>
<dbReference type="PANTHER" id="PTHR31198">
    <property type="entry name" value="COILED-COIL DOMAIN-CONTAINING PROTEIN 84"/>
    <property type="match status" value="1"/>
</dbReference>
<dbReference type="Proteomes" id="UP000317650">
    <property type="component" value="Chromosome 8"/>
</dbReference>
<name>A0A4S8K477_MUSBA</name>
<proteinExistence type="predicted"/>
<reference evidence="2 3" key="1">
    <citation type="journal article" date="2019" name="Nat. Plants">
        <title>Genome sequencing of Musa balbisiana reveals subgenome evolution and function divergence in polyploid bananas.</title>
        <authorList>
            <person name="Yao X."/>
        </authorList>
    </citation>
    <scope>NUCLEOTIDE SEQUENCE [LARGE SCALE GENOMIC DNA]</scope>
    <source>
        <strain evidence="3">cv. DH-PKW</strain>
        <tissue evidence="2">Leaves</tissue>
    </source>
</reference>
<dbReference type="PANTHER" id="PTHR31198:SF1">
    <property type="entry name" value="CENTROSOMAL AT-AC SPLICING FACTOR"/>
    <property type="match status" value="1"/>
</dbReference>
<dbReference type="EMBL" id="PYDT01000002">
    <property type="protein sequence ID" value="THU69637.1"/>
    <property type="molecule type" value="Genomic_DNA"/>
</dbReference>
<protein>
    <recommendedName>
        <fullName evidence="4">TITAN-like protein</fullName>
    </recommendedName>
</protein>
<accession>A0A4S8K477</accession>
<dbReference type="Pfam" id="PF14968">
    <property type="entry name" value="CCDC84"/>
    <property type="match status" value="1"/>
</dbReference>
<evidence type="ECO:0000256" key="1">
    <source>
        <dbReference type="SAM" id="MobiDB-lite"/>
    </source>
</evidence>
<evidence type="ECO:0008006" key="4">
    <source>
        <dbReference type="Google" id="ProtNLM"/>
    </source>
</evidence>
<evidence type="ECO:0000313" key="2">
    <source>
        <dbReference type="EMBL" id="THU69637.1"/>
    </source>
</evidence>
<evidence type="ECO:0000313" key="3">
    <source>
        <dbReference type="Proteomes" id="UP000317650"/>
    </source>
</evidence>
<feature type="region of interest" description="Disordered" evidence="1">
    <location>
        <begin position="1"/>
        <end position="25"/>
    </location>
</feature>
<sequence>MQTAVPESALPFSSKKAMSKSSGENGQDFEFCEVCRLNHDQGRRHKYFPSHARALAAVLDRFHGKLSDIRFFLRNPSSLSPEHAVLNRFWCLFCRCDLRELGSSFACSNTIKHLASSEHLRNLKEFLRKHGRGKDRVDYFRVSEAELLKWEKGCEALNNATSSSCERSIGPSTGSSKDIQYALTSSDMDNFEKNSINSFVSNASHSVVPLQCPTNENYDNQHDPAVSGSTVGGFIPHIATSWSMDIQRNIGLTGTNVFGSVSRHLSDGQPSCLASNAKSLIGWPLHNVIDQRIDSNGGSNEVLQNFTPISLPAEACQANMHTGAPPPWLEISEEHIANNDPNIYRLALPSSSTGKSRKLNPKRVGAAWAEKRRAELEMEKRGETLPKSCDANWLPNFGRVWQAGTRKESRKEFELEKRKLLENESPSGFSSKIHPYISKRMALMKIVYLMAMSKKTGTHYSLGNKISPASATSKLTTVAGICNDIKRFGP</sequence>